<dbReference type="GO" id="GO:0016491">
    <property type="term" value="F:oxidoreductase activity"/>
    <property type="evidence" value="ECO:0007669"/>
    <property type="project" value="UniProtKB-KW"/>
</dbReference>
<evidence type="ECO:0000256" key="3">
    <source>
        <dbReference type="RuleBase" id="RU000363"/>
    </source>
</evidence>
<evidence type="ECO:0000256" key="2">
    <source>
        <dbReference type="ARBA" id="ARBA00023002"/>
    </source>
</evidence>
<evidence type="ECO:0000256" key="1">
    <source>
        <dbReference type="ARBA" id="ARBA00006484"/>
    </source>
</evidence>
<comment type="similarity">
    <text evidence="1 3">Belongs to the short-chain dehydrogenases/reductases (SDR) family.</text>
</comment>
<gene>
    <name evidence="4" type="ORF">AFM11_32240</name>
</gene>
<dbReference type="PATRIC" id="fig|59750.3.peg.4777"/>
<evidence type="ECO:0000313" key="5">
    <source>
        <dbReference type="Proteomes" id="UP000070612"/>
    </source>
</evidence>
<evidence type="ECO:0008006" key="6">
    <source>
        <dbReference type="Google" id="ProtNLM"/>
    </source>
</evidence>
<keyword evidence="2" id="KW-0560">Oxidoreductase</keyword>
<accession>A0A132PCI0</accession>
<proteinExistence type="inferred from homology"/>
<protein>
    <recommendedName>
        <fullName evidence="6">Short-chain dehydrogenase</fullName>
    </recommendedName>
</protein>
<dbReference type="PRINTS" id="PR00080">
    <property type="entry name" value="SDRFAMILY"/>
</dbReference>
<reference evidence="4 5" key="1">
    <citation type="submission" date="2015-07" db="EMBL/GenBank/DDBJ databases">
        <title>A draft genome sequence of Mycobacterium wolinskyi.</title>
        <authorList>
            <person name="de Man T.J."/>
            <person name="Perry K.A."/>
            <person name="Coulliette A.D."/>
            <person name="Jensen B."/>
            <person name="Toney N.C."/>
            <person name="Limbago B.M."/>
            <person name="Noble-Wang J."/>
        </authorList>
    </citation>
    <scope>NUCLEOTIDE SEQUENCE [LARGE SCALE GENOMIC DNA]</scope>
    <source>
        <strain evidence="4 5">CDC_01</strain>
    </source>
</reference>
<dbReference type="SUPFAM" id="SSF51735">
    <property type="entry name" value="NAD(P)-binding Rossmann-fold domains"/>
    <property type="match status" value="1"/>
</dbReference>
<dbReference type="Gene3D" id="3.40.50.720">
    <property type="entry name" value="NAD(P)-binding Rossmann-like Domain"/>
    <property type="match status" value="1"/>
</dbReference>
<sequence>MAELRFDGRTAVVTGAGGNPSLGRSHALLLAQRGANVVVNDIGRTAAPGYAGTASAHAVVGEIRRAGGKAVADTNSVATEEGAAALIDTAIDAFGRVDVLVNNAGVSIAAAFDEMTAHDIRQHIDINLMGTIWTCRAVWPHMKANGYGRIVNTGSGAFAGAPLLVAYSASKGGVFSFTRALAGEGAEYGIKVNSLNPGAFTRMVAAQQDESSPMYQMAQASLPPELVAPVAAFLSHESCRANGDTINGAGGLVNRVYLAETGGFSENPLTIETVAERWAEVIDGTPDNAVPVAAHDPREWNVKPYDASARA</sequence>
<keyword evidence="5" id="KW-1185">Reference proteome</keyword>
<evidence type="ECO:0000313" key="4">
    <source>
        <dbReference type="EMBL" id="KWX20045.1"/>
    </source>
</evidence>
<dbReference type="InterPro" id="IPR051687">
    <property type="entry name" value="Peroxisomal_Beta-Oxidation"/>
</dbReference>
<dbReference type="EMBL" id="LGTW01000031">
    <property type="protein sequence ID" value="KWX20045.1"/>
    <property type="molecule type" value="Genomic_DNA"/>
</dbReference>
<dbReference type="InterPro" id="IPR002347">
    <property type="entry name" value="SDR_fam"/>
</dbReference>
<dbReference type="PANTHER" id="PTHR45024">
    <property type="entry name" value="DEHYDROGENASES, SHORT CHAIN"/>
    <property type="match status" value="1"/>
</dbReference>
<dbReference type="PRINTS" id="PR00081">
    <property type="entry name" value="GDHRDH"/>
</dbReference>
<comment type="caution">
    <text evidence="4">The sequence shown here is derived from an EMBL/GenBank/DDBJ whole genome shotgun (WGS) entry which is preliminary data.</text>
</comment>
<dbReference type="RefSeq" id="WP_067857995.1">
    <property type="nucleotide sequence ID" value="NZ_LGTW01000031.1"/>
</dbReference>
<dbReference type="Pfam" id="PF00106">
    <property type="entry name" value="adh_short"/>
    <property type="match status" value="1"/>
</dbReference>
<dbReference type="PANTHER" id="PTHR45024:SF2">
    <property type="entry name" value="SCP2 DOMAIN-CONTAINING PROTEIN"/>
    <property type="match status" value="1"/>
</dbReference>
<dbReference type="AlphaFoldDB" id="A0A132PCI0"/>
<organism evidence="4 5">
    <name type="scientific">Mycolicibacterium wolinskyi</name>
    <dbReference type="NCBI Taxonomy" id="59750"/>
    <lineage>
        <taxon>Bacteria</taxon>
        <taxon>Bacillati</taxon>
        <taxon>Actinomycetota</taxon>
        <taxon>Actinomycetes</taxon>
        <taxon>Mycobacteriales</taxon>
        <taxon>Mycobacteriaceae</taxon>
        <taxon>Mycolicibacterium</taxon>
    </lineage>
</organism>
<name>A0A132PCI0_9MYCO</name>
<dbReference type="Proteomes" id="UP000070612">
    <property type="component" value="Unassembled WGS sequence"/>
</dbReference>
<dbReference type="InterPro" id="IPR036291">
    <property type="entry name" value="NAD(P)-bd_dom_sf"/>
</dbReference>